<name>A0ABP0A2R6_PIPNA</name>
<keyword evidence="3" id="KW-1185">Reference proteome</keyword>
<evidence type="ECO:0000313" key="3">
    <source>
        <dbReference type="Proteomes" id="UP001314169"/>
    </source>
</evidence>
<keyword evidence="1" id="KW-0812">Transmembrane</keyword>
<sequence>MKTVALYRDVSIGLHLTKNFLLRLRKYPLSKKQNIQLCPAHFDGIPEQVPIIAIPVRWKKRGCMSCRLFTLHVCIAISSCPLPLLVRDFLMSLSLSQRTFLEGKKLCKRHESQAYTLFK</sequence>
<keyword evidence="1" id="KW-0472">Membrane</keyword>
<keyword evidence="1" id="KW-1133">Transmembrane helix</keyword>
<organism evidence="2 3">
    <name type="scientific">Pipistrellus nathusii</name>
    <name type="common">Nathusius' pipistrelle</name>
    <dbReference type="NCBI Taxonomy" id="59473"/>
    <lineage>
        <taxon>Eukaryota</taxon>
        <taxon>Metazoa</taxon>
        <taxon>Chordata</taxon>
        <taxon>Craniata</taxon>
        <taxon>Vertebrata</taxon>
        <taxon>Euteleostomi</taxon>
        <taxon>Mammalia</taxon>
        <taxon>Eutheria</taxon>
        <taxon>Laurasiatheria</taxon>
        <taxon>Chiroptera</taxon>
        <taxon>Yangochiroptera</taxon>
        <taxon>Vespertilionidae</taxon>
        <taxon>Pipistrellus</taxon>
    </lineage>
</organism>
<evidence type="ECO:0000313" key="2">
    <source>
        <dbReference type="EMBL" id="CAK6443620.1"/>
    </source>
</evidence>
<protein>
    <submittedName>
        <fullName evidence="2">Uncharacterized protein</fullName>
    </submittedName>
</protein>
<accession>A0ABP0A2R6</accession>
<gene>
    <name evidence="2" type="ORF">MPIPNATIZW_LOCUS11926</name>
</gene>
<dbReference type="EMBL" id="OY882860">
    <property type="protein sequence ID" value="CAK6443620.1"/>
    <property type="molecule type" value="Genomic_DNA"/>
</dbReference>
<evidence type="ECO:0000256" key="1">
    <source>
        <dbReference type="SAM" id="Phobius"/>
    </source>
</evidence>
<dbReference type="Proteomes" id="UP001314169">
    <property type="component" value="Chromosome 3"/>
</dbReference>
<proteinExistence type="predicted"/>
<reference evidence="2" key="1">
    <citation type="submission" date="2023-12" db="EMBL/GenBank/DDBJ databases">
        <authorList>
            <person name="Brown T."/>
        </authorList>
    </citation>
    <scope>NUCLEOTIDE SEQUENCE</scope>
</reference>
<feature type="transmembrane region" description="Helical" evidence="1">
    <location>
        <begin position="68"/>
        <end position="86"/>
    </location>
</feature>